<keyword evidence="4" id="KW-1185">Reference proteome</keyword>
<comment type="caution">
    <text evidence="3">The sequence shown here is derived from an EMBL/GenBank/DDBJ whole genome shotgun (WGS) entry which is preliminary data.</text>
</comment>
<evidence type="ECO:0000259" key="2">
    <source>
        <dbReference type="PROSITE" id="PS50888"/>
    </source>
</evidence>
<accession>A0AAW1SM28</accession>
<dbReference type="GO" id="GO:0006351">
    <property type="term" value="P:DNA-templated transcription"/>
    <property type="evidence" value="ECO:0007669"/>
    <property type="project" value="InterPro"/>
</dbReference>
<dbReference type="EMBL" id="JALJOV010001503">
    <property type="protein sequence ID" value="KAK9847003.1"/>
    <property type="molecule type" value="Genomic_DNA"/>
</dbReference>
<reference evidence="3 4" key="1">
    <citation type="journal article" date="2024" name="Nat. Commun.">
        <title>Phylogenomics reveals the evolutionary origins of lichenization in chlorophyte algae.</title>
        <authorList>
            <person name="Puginier C."/>
            <person name="Libourel C."/>
            <person name="Otte J."/>
            <person name="Skaloud P."/>
            <person name="Haon M."/>
            <person name="Grisel S."/>
            <person name="Petersen M."/>
            <person name="Berrin J.G."/>
            <person name="Delaux P.M."/>
            <person name="Dal Grande F."/>
            <person name="Keller J."/>
        </authorList>
    </citation>
    <scope>NUCLEOTIDE SEQUENCE [LARGE SCALE GENOMIC DNA]</scope>
    <source>
        <strain evidence="3 4">SAG 2523</strain>
    </source>
</reference>
<feature type="compositionally biased region" description="Low complexity" evidence="1">
    <location>
        <begin position="203"/>
        <end position="216"/>
    </location>
</feature>
<proteinExistence type="predicted"/>
<feature type="compositionally biased region" description="Low complexity" evidence="1">
    <location>
        <begin position="237"/>
        <end position="260"/>
    </location>
</feature>
<feature type="compositionally biased region" description="Low complexity" evidence="1">
    <location>
        <begin position="362"/>
        <end position="383"/>
    </location>
</feature>
<protein>
    <recommendedName>
        <fullName evidence="2">BHLH domain-containing protein</fullName>
    </recommendedName>
</protein>
<feature type="compositionally biased region" description="Basic and acidic residues" evidence="1">
    <location>
        <begin position="55"/>
        <end position="70"/>
    </location>
</feature>
<dbReference type="InterPro" id="IPR036638">
    <property type="entry name" value="HLH_DNA-bd_sf"/>
</dbReference>
<dbReference type="AlphaFoldDB" id="A0AAW1SM28"/>
<dbReference type="PANTHER" id="PTHR46412">
    <property type="entry name" value="BES1-INTERACTING MYC-LIKE PROTEIN"/>
    <property type="match status" value="1"/>
</dbReference>
<dbReference type="InterPro" id="IPR044295">
    <property type="entry name" value="BIM1/2/3"/>
</dbReference>
<feature type="region of interest" description="Disordered" evidence="1">
    <location>
        <begin position="362"/>
        <end position="496"/>
    </location>
</feature>
<feature type="region of interest" description="Disordered" evidence="1">
    <location>
        <begin position="203"/>
        <end position="273"/>
    </location>
</feature>
<sequence length="496" mass="53459">MEHFANASLATSPAVEASISNLNKRARLSENLSRFSRPQEFGAGPRSAGQAEADQASHELGGDLCEDGKNGKKSVMSHVATEQRRRDRINEGFNALRDLIPHKDKMDKATFLQQTVEYIKQLQAVMHQLLAMGAIKNLPEDTQWSIRLLLPRKTEEVSIPPPSAVPAQVTAAAQQTPASGNVAANPAASAMMNSAQYLPYMLQQHQPQQQPQQQQPASMMGQTQMQVSEAPNGMHAQQLQQQLNQMPQQQQQQTSMPTQSSAPTVELKAPNNQSQTVQLDLSNVNNMLQLQALLQQSQMQMAQQQAVRNLWGAGQDTSPWTMNQLQHMMQPQSQLNGLQLPPETLSLLANQQHALNLLLPQGAQTPAPQQNPPAQNTGPQPNQMLTHQQSNSLPPMGQAGPQPTGQMGSQQLAQASSGHLPQMISQVSMGGCGSSPQATSSEPSSPDKLDGRGPAKARKNSKVRRHTTASKIAKPPTAGPGPQAGAGRPEALNLSG</sequence>
<feature type="compositionally biased region" description="Polar residues" evidence="1">
    <location>
        <begin position="401"/>
        <end position="428"/>
    </location>
</feature>
<dbReference type="Gene3D" id="4.10.280.10">
    <property type="entry name" value="Helix-loop-helix DNA-binding domain"/>
    <property type="match status" value="1"/>
</dbReference>
<feature type="region of interest" description="Disordered" evidence="1">
    <location>
        <begin position="36"/>
        <end position="71"/>
    </location>
</feature>
<dbReference type="PROSITE" id="PS50888">
    <property type="entry name" value="BHLH"/>
    <property type="match status" value="1"/>
</dbReference>
<evidence type="ECO:0000256" key="1">
    <source>
        <dbReference type="SAM" id="MobiDB-lite"/>
    </source>
</evidence>
<feature type="compositionally biased region" description="Basic residues" evidence="1">
    <location>
        <begin position="455"/>
        <end position="468"/>
    </location>
</feature>
<feature type="compositionally biased region" description="Low complexity" evidence="1">
    <location>
        <begin position="473"/>
        <end position="496"/>
    </location>
</feature>
<name>A0AAW1SM28_9CHLO</name>
<dbReference type="Pfam" id="PF00010">
    <property type="entry name" value="HLH"/>
    <property type="match status" value="1"/>
</dbReference>
<feature type="compositionally biased region" description="Polar residues" evidence="1">
    <location>
        <begin position="220"/>
        <end position="229"/>
    </location>
</feature>
<dbReference type="GO" id="GO:0003700">
    <property type="term" value="F:DNA-binding transcription factor activity"/>
    <property type="evidence" value="ECO:0007669"/>
    <property type="project" value="InterPro"/>
</dbReference>
<evidence type="ECO:0000313" key="3">
    <source>
        <dbReference type="EMBL" id="KAK9847003.1"/>
    </source>
</evidence>
<organism evidence="3 4">
    <name type="scientific">Apatococcus fuscideae</name>
    <dbReference type="NCBI Taxonomy" id="2026836"/>
    <lineage>
        <taxon>Eukaryota</taxon>
        <taxon>Viridiplantae</taxon>
        <taxon>Chlorophyta</taxon>
        <taxon>core chlorophytes</taxon>
        <taxon>Trebouxiophyceae</taxon>
        <taxon>Chlorellales</taxon>
        <taxon>Chlorellaceae</taxon>
        <taxon>Apatococcus</taxon>
    </lineage>
</organism>
<gene>
    <name evidence="3" type="ORF">WJX84_009865</name>
</gene>
<evidence type="ECO:0000313" key="4">
    <source>
        <dbReference type="Proteomes" id="UP001485043"/>
    </source>
</evidence>
<feature type="compositionally biased region" description="Low complexity" evidence="1">
    <location>
        <begin position="434"/>
        <end position="444"/>
    </location>
</feature>
<dbReference type="InterPro" id="IPR011598">
    <property type="entry name" value="bHLH_dom"/>
</dbReference>
<dbReference type="GO" id="GO:0046983">
    <property type="term" value="F:protein dimerization activity"/>
    <property type="evidence" value="ECO:0007669"/>
    <property type="project" value="InterPro"/>
</dbReference>
<dbReference type="SMART" id="SM00353">
    <property type="entry name" value="HLH"/>
    <property type="match status" value="1"/>
</dbReference>
<feature type="domain" description="BHLH" evidence="2">
    <location>
        <begin position="73"/>
        <end position="122"/>
    </location>
</feature>
<feature type="compositionally biased region" description="Polar residues" evidence="1">
    <location>
        <begin position="384"/>
        <end position="393"/>
    </location>
</feature>
<dbReference type="Proteomes" id="UP001485043">
    <property type="component" value="Unassembled WGS sequence"/>
</dbReference>
<dbReference type="SUPFAM" id="SSF47459">
    <property type="entry name" value="HLH, helix-loop-helix DNA-binding domain"/>
    <property type="match status" value="1"/>
</dbReference>
<dbReference type="PANTHER" id="PTHR46412:SF3">
    <property type="entry name" value="TRANSCRIPTION FACTOR BIM1"/>
    <property type="match status" value="1"/>
</dbReference>